<dbReference type="PANTHER" id="PTHR11851">
    <property type="entry name" value="METALLOPROTEASE"/>
    <property type="match status" value="1"/>
</dbReference>
<proteinExistence type="inferred from homology"/>
<organism evidence="4 5">
    <name type="scientific">Dawidia soli</name>
    <dbReference type="NCBI Taxonomy" id="2782352"/>
    <lineage>
        <taxon>Bacteria</taxon>
        <taxon>Pseudomonadati</taxon>
        <taxon>Bacteroidota</taxon>
        <taxon>Cytophagia</taxon>
        <taxon>Cytophagales</taxon>
        <taxon>Chryseotaleaceae</taxon>
        <taxon>Dawidia</taxon>
    </lineage>
</organism>
<reference evidence="4 5" key="1">
    <citation type="submission" date="2021-05" db="EMBL/GenBank/DDBJ databases">
        <title>A Polyphasic approach of four new species of the genus Ohtaekwangia: Ohtaekwangia histidinii sp. nov., Ohtaekwangia cretensis sp. nov., Ohtaekwangia indiensis sp. nov., Ohtaekwangia reichenbachii sp. nov. from diverse environment.</title>
        <authorList>
            <person name="Octaviana S."/>
        </authorList>
    </citation>
    <scope>NUCLEOTIDE SEQUENCE [LARGE SCALE GENOMIC DNA]</scope>
    <source>
        <strain evidence="4 5">PWU37</strain>
    </source>
</reference>
<dbReference type="InterPro" id="IPR007863">
    <property type="entry name" value="Peptidase_M16_C"/>
</dbReference>
<feature type="domain" description="Peptidase M16 N-terminal" evidence="2">
    <location>
        <begin position="14"/>
        <end position="160"/>
    </location>
</feature>
<dbReference type="Pfam" id="PF00675">
    <property type="entry name" value="Peptidase_M16"/>
    <property type="match status" value="1"/>
</dbReference>
<feature type="domain" description="Peptidase M16 C-terminal" evidence="3">
    <location>
        <begin position="169"/>
        <end position="342"/>
    </location>
</feature>
<evidence type="ECO:0000259" key="3">
    <source>
        <dbReference type="Pfam" id="PF05193"/>
    </source>
</evidence>
<evidence type="ECO:0000313" key="4">
    <source>
        <dbReference type="EMBL" id="MBT1689665.1"/>
    </source>
</evidence>
<keyword evidence="5" id="KW-1185">Reference proteome</keyword>
<dbReference type="GO" id="GO:0046872">
    <property type="term" value="F:metal ion binding"/>
    <property type="evidence" value="ECO:0007669"/>
    <property type="project" value="InterPro"/>
</dbReference>
<evidence type="ECO:0000259" key="2">
    <source>
        <dbReference type="Pfam" id="PF00675"/>
    </source>
</evidence>
<gene>
    <name evidence="4" type="ORF">KK078_24090</name>
</gene>
<accession>A0AAP2DFB6</accession>
<comment type="caution">
    <text evidence="4">The sequence shown here is derived from an EMBL/GenBank/DDBJ whole genome shotgun (WGS) entry which is preliminary data.</text>
</comment>
<dbReference type="Gene3D" id="3.30.830.10">
    <property type="entry name" value="Metalloenzyme, LuxS/M16 peptidase-like"/>
    <property type="match status" value="2"/>
</dbReference>
<evidence type="ECO:0000313" key="5">
    <source>
        <dbReference type="Proteomes" id="UP001319180"/>
    </source>
</evidence>
<comment type="similarity">
    <text evidence="1">Belongs to the peptidase M16 family.</text>
</comment>
<dbReference type="InterPro" id="IPR011249">
    <property type="entry name" value="Metalloenz_LuxS/M16"/>
</dbReference>
<dbReference type="Proteomes" id="UP001319180">
    <property type="component" value="Unassembled WGS sequence"/>
</dbReference>
<dbReference type="EMBL" id="JAHESC010000045">
    <property type="protein sequence ID" value="MBT1689665.1"/>
    <property type="molecule type" value="Genomic_DNA"/>
</dbReference>
<name>A0AAP2DFB6_9BACT</name>
<evidence type="ECO:0000256" key="1">
    <source>
        <dbReference type="ARBA" id="ARBA00007261"/>
    </source>
</evidence>
<dbReference type="SUPFAM" id="SSF63411">
    <property type="entry name" value="LuxS/MPP-like metallohydrolase"/>
    <property type="match status" value="2"/>
</dbReference>
<dbReference type="PANTHER" id="PTHR11851:SF49">
    <property type="entry name" value="MITOCHONDRIAL-PROCESSING PEPTIDASE SUBUNIT ALPHA"/>
    <property type="match status" value="1"/>
</dbReference>
<sequence>MRDCNVFTLSNGIRVVHQQIVSTAIVHCGLILDIGSRDETLDNQGIAHFWEHMAFKGTKKRNTLDIITSLDAVGGELNAYTDKEKIAFYASARREYFERAVDVLSDIAFRSVFPEKELEKEKGVILEEMAMYHDSPEDSLQDEFEAVIYKNHPMGMNILGREETIRNFRKKDFVSFFRDHLHTRRVVFSCVGNITLEEAERLAHKYIGGFKAAGGNGRRKKFAHYKPAQQELRRMVKQAKCAIGGDAYPIHHDHRIPLYVLTNILGGPGMNSRLNLSLRERHGLVYGVDAHYTAYSDTGMFAIFFGTEPRQLDKCISLVKKELEKFREKPLSKPQLAAAKEQIKGQLAMSEENNLNLMLMMGRSVLLYNRVPKLEEVFDMIDRTTSLKLQEVAHHIFNEKRLSYLTMLPA</sequence>
<dbReference type="Pfam" id="PF05193">
    <property type="entry name" value="Peptidase_M16_C"/>
    <property type="match status" value="1"/>
</dbReference>
<dbReference type="InterPro" id="IPR050361">
    <property type="entry name" value="MPP/UQCRC_Complex"/>
</dbReference>
<dbReference type="InterPro" id="IPR011765">
    <property type="entry name" value="Pept_M16_N"/>
</dbReference>
<dbReference type="AlphaFoldDB" id="A0AAP2DFB6"/>
<protein>
    <submittedName>
        <fullName evidence="4">Insulinase family protein</fullName>
    </submittedName>
</protein>
<dbReference type="RefSeq" id="WP_254092885.1">
    <property type="nucleotide sequence ID" value="NZ_JAHESC010000045.1"/>
</dbReference>